<keyword evidence="1" id="KW-0472">Membrane</keyword>
<comment type="caution">
    <text evidence="2">The sequence shown here is derived from an EMBL/GenBank/DDBJ whole genome shotgun (WGS) entry which is preliminary data.</text>
</comment>
<protein>
    <submittedName>
        <fullName evidence="2">Uncharacterized protein</fullName>
    </submittedName>
</protein>
<feature type="transmembrane region" description="Helical" evidence="1">
    <location>
        <begin position="12"/>
        <end position="37"/>
    </location>
</feature>
<keyword evidence="3" id="KW-1185">Reference proteome</keyword>
<proteinExistence type="predicted"/>
<keyword evidence="1" id="KW-0812">Transmembrane</keyword>
<reference evidence="2 3" key="1">
    <citation type="submission" date="2016-03" db="EMBL/GenBank/DDBJ databases">
        <title>Genome sequence of Pontibacter sp. nov., of the family cytophagaceae, isolated from marine sediment of the Yellow Sea, China.</title>
        <authorList>
            <person name="Zhang G."/>
            <person name="Zhang R."/>
        </authorList>
    </citation>
    <scope>NUCLEOTIDE SEQUENCE [LARGE SCALE GENOMIC DNA]</scope>
    <source>
        <strain evidence="2 3">S10-8</strain>
    </source>
</reference>
<evidence type="ECO:0000256" key="1">
    <source>
        <dbReference type="SAM" id="Phobius"/>
    </source>
</evidence>
<evidence type="ECO:0000313" key="2">
    <source>
        <dbReference type="EMBL" id="OKL41038.1"/>
    </source>
</evidence>
<feature type="transmembrane region" description="Helical" evidence="1">
    <location>
        <begin position="71"/>
        <end position="87"/>
    </location>
</feature>
<dbReference type="Proteomes" id="UP000186551">
    <property type="component" value="Unassembled WGS sequence"/>
</dbReference>
<keyword evidence="1" id="KW-1133">Transmembrane helix</keyword>
<accession>A0A1Q5PFL6</accession>
<sequence length="139" mass="15199">MTNTDRLKIELYKATLIGLILNLAVFFITVLSTIGLGHIMGKYSILFSSSIAAALMFLVNSLYLKMGSFKVGLAMTALLAFFSLPVIEGLRINFPNLDVPIALAVDPSYFFISWQTLAGLGISIGIWLKIKEMPAPNIL</sequence>
<name>A0A1Q5PFL6_9BACT</name>
<feature type="transmembrane region" description="Helical" evidence="1">
    <location>
        <begin position="107"/>
        <end position="128"/>
    </location>
</feature>
<dbReference type="AlphaFoldDB" id="A0A1Q5PFL6"/>
<organism evidence="2 3">
    <name type="scientific">Pontibacter flavimaris</name>
    <dbReference type="NCBI Taxonomy" id="1797110"/>
    <lineage>
        <taxon>Bacteria</taxon>
        <taxon>Pseudomonadati</taxon>
        <taxon>Bacteroidota</taxon>
        <taxon>Cytophagia</taxon>
        <taxon>Cytophagales</taxon>
        <taxon>Hymenobacteraceae</taxon>
        <taxon>Pontibacter</taxon>
    </lineage>
</organism>
<dbReference type="EMBL" id="LVWA01000004">
    <property type="protein sequence ID" value="OKL41038.1"/>
    <property type="molecule type" value="Genomic_DNA"/>
</dbReference>
<dbReference type="STRING" id="1797110.A3841_14520"/>
<feature type="transmembrane region" description="Helical" evidence="1">
    <location>
        <begin position="43"/>
        <end position="64"/>
    </location>
</feature>
<gene>
    <name evidence="2" type="ORF">A3841_14520</name>
</gene>
<evidence type="ECO:0000313" key="3">
    <source>
        <dbReference type="Proteomes" id="UP000186551"/>
    </source>
</evidence>